<comment type="caution">
    <text evidence="6">The sequence shown here is derived from an EMBL/GenBank/DDBJ whole genome shotgun (WGS) entry which is preliminary data.</text>
</comment>
<feature type="chain" id="PRO_5037507171" evidence="4">
    <location>
        <begin position="19"/>
        <end position="296"/>
    </location>
</feature>
<evidence type="ECO:0000256" key="3">
    <source>
        <dbReference type="ARBA" id="ARBA00022729"/>
    </source>
</evidence>
<feature type="domain" description="Carbohydrate-binding module family 96" evidence="5">
    <location>
        <begin position="42"/>
        <end position="211"/>
    </location>
</feature>
<name>A0A941IXW7_9BACT</name>
<dbReference type="InterPro" id="IPR055372">
    <property type="entry name" value="CBM96"/>
</dbReference>
<dbReference type="RefSeq" id="WP_212191416.1">
    <property type="nucleotide sequence ID" value="NZ_JAGTAR010000018.1"/>
</dbReference>
<accession>A0A941IXW7</accession>
<proteinExistence type="predicted"/>
<evidence type="ECO:0000313" key="7">
    <source>
        <dbReference type="Proteomes" id="UP000679220"/>
    </source>
</evidence>
<keyword evidence="7" id="KW-1185">Reference proteome</keyword>
<comment type="subcellular location">
    <subcellularLocation>
        <location evidence="1">Secreted</location>
    </subcellularLocation>
</comment>
<sequence>MRTILLLALLFMGSYVSAQNIMIYQPGPGANNGSDEGGLTGGKDTWVNRYSPGDNKGGLDHVLTSPRSSCNESDYKGYFKFDVSTLPEEVNAVYFGVTHIEHTSYCYSNCTADFYFYLCTSDWDEMSLVQNNLPTEESTAFFGPLAISYPNNLGVQEYDITSAYNYWKENPELNFGFVVYSPTTGCNNASVYFGVKSSDDAVEANRPYLKIDYSGSTAVHDLAKATTVGPNPFTDFINLPAAGVVNCYLTNLNGQKMDVGYSQGVKQLFTAHLPRGVYLLHLELEGQSITHKLIKR</sequence>
<evidence type="ECO:0000259" key="5">
    <source>
        <dbReference type="Pfam" id="PF24517"/>
    </source>
</evidence>
<dbReference type="Proteomes" id="UP000679220">
    <property type="component" value="Unassembled WGS sequence"/>
</dbReference>
<evidence type="ECO:0000313" key="6">
    <source>
        <dbReference type="EMBL" id="MBR8536385.1"/>
    </source>
</evidence>
<evidence type="ECO:0000256" key="1">
    <source>
        <dbReference type="ARBA" id="ARBA00004613"/>
    </source>
</evidence>
<feature type="signal peptide" evidence="4">
    <location>
        <begin position="1"/>
        <end position="18"/>
    </location>
</feature>
<dbReference type="NCBIfam" id="NF033679">
    <property type="entry name" value="DNRLRE_dom"/>
    <property type="match status" value="1"/>
</dbReference>
<dbReference type="InterPro" id="IPR026444">
    <property type="entry name" value="Secre_tail"/>
</dbReference>
<dbReference type="GO" id="GO:0005576">
    <property type="term" value="C:extracellular region"/>
    <property type="evidence" value="ECO:0007669"/>
    <property type="project" value="UniProtKB-SubCell"/>
</dbReference>
<keyword evidence="2" id="KW-0964">Secreted</keyword>
<dbReference type="AlphaFoldDB" id="A0A941IXW7"/>
<dbReference type="Pfam" id="PF24517">
    <property type="entry name" value="CBM96"/>
    <property type="match status" value="1"/>
</dbReference>
<reference evidence="6" key="2">
    <citation type="submission" date="2021-04" db="EMBL/GenBank/DDBJ databases">
        <authorList>
            <person name="Zhang T."/>
            <person name="Zhang Y."/>
            <person name="Lu D."/>
            <person name="Zuo D."/>
            <person name="Du Z."/>
        </authorList>
    </citation>
    <scope>NUCLEOTIDE SEQUENCE</scope>
    <source>
        <strain evidence="6">JR1</strain>
    </source>
</reference>
<evidence type="ECO:0000256" key="4">
    <source>
        <dbReference type="SAM" id="SignalP"/>
    </source>
</evidence>
<keyword evidence="3 4" id="KW-0732">Signal</keyword>
<gene>
    <name evidence="6" type="ORF">KDU71_12505</name>
</gene>
<dbReference type="NCBIfam" id="TIGR04183">
    <property type="entry name" value="Por_Secre_tail"/>
    <property type="match status" value="1"/>
</dbReference>
<reference evidence="6" key="1">
    <citation type="journal article" date="2018" name="Int. J. Syst. Evol. Microbiol.">
        <title>Carboxylicivirga sediminis sp. nov., isolated from coastal sediment.</title>
        <authorList>
            <person name="Wang F.Q."/>
            <person name="Ren L.H."/>
            <person name="Zou R.J."/>
            <person name="Sun Y.Z."/>
            <person name="Liu X.J."/>
            <person name="Jiang F."/>
            <person name="Liu L.J."/>
        </authorList>
    </citation>
    <scope>NUCLEOTIDE SEQUENCE</scope>
    <source>
        <strain evidence="6">JR1</strain>
    </source>
</reference>
<protein>
    <submittedName>
        <fullName evidence="6">T9SS type A sorting domain-containing protein</fullName>
    </submittedName>
</protein>
<dbReference type="EMBL" id="JAGTAR010000018">
    <property type="protein sequence ID" value="MBR8536385.1"/>
    <property type="molecule type" value="Genomic_DNA"/>
</dbReference>
<evidence type="ECO:0000256" key="2">
    <source>
        <dbReference type="ARBA" id="ARBA00022525"/>
    </source>
</evidence>
<organism evidence="6 7">
    <name type="scientific">Carboxylicivirga sediminis</name>
    <dbReference type="NCBI Taxonomy" id="2006564"/>
    <lineage>
        <taxon>Bacteria</taxon>
        <taxon>Pseudomonadati</taxon>
        <taxon>Bacteroidota</taxon>
        <taxon>Bacteroidia</taxon>
        <taxon>Marinilabiliales</taxon>
        <taxon>Marinilabiliaceae</taxon>
        <taxon>Carboxylicivirga</taxon>
    </lineage>
</organism>